<accession>A0A2P6NT35</accession>
<dbReference type="EMBL" id="MDYQ01000022">
    <property type="protein sequence ID" value="PRP87132.1"/>
    <property type="molecule type" value="Genomic_DNA"/>
</dbReference>
<dbReference type="InParanoid" id="A0A2P6NT35"/>
<dbReference type="Proteomes" id="UP000241769">
    <property type="component" value="Unassembled WGS sequence"/>
</dbReference>
<dbReference type="AlphaFoldDB" id="A0A2P6NT35"/>
<feature type="coiled-coil region" evidence="1">
    <location>
        <begin position="74"/>
        <end position="162"/>
    </location>
</feature>
<keyword evidence="3" id="KW-1185">Reference proteome</keyword>
<reference evidence="2 3" key="1">
    <citation type="journal article" date="2018" name="Genome Biol. Evol.">
        <title>Multiple Roots of Fruiting Body Formation in Amoebozoa.</title>
        <authorList>
            <person name="Hillmann F."/>
            <person name="Forbes G."/>
            <person name="Novohradska S."/>
            <person name="Ferling I."/>
            <person name="Riege K."/>
            <person name="Groth M."/>
            <person name="Westermann M."/>
            <person name="Marz M."/>
            <person name="Spaller T."/>
            <person name="Winckler T."/>
            <person name="Schaap P."/>
            <person name="Glockner G."/>
        </authorList>
    </citation>
    <scope>NUCLEOTIDE SEQUENCE [LARGE SCALE GENOMIC DNA]</scope>
    <source>
        <strain evidence="2 3">Jena</strain>
    </source>
</reference>
<keyword evidence="1" id="KW-0175">Coiled coil</keyword>
<evidence type="ECO:0000313" key="2">
    <source>
        <dbReference type="EMBL" id="PRP87132.1"/>
    </source>
</evidence>
<evidence type="ECO:0000313" key="3">
    <source>
        <dbReference type="Proteomes" id="UP000241769"/>
    </source>
</evidence>
<evidence type="ECO:0000256" key="1">
    <source>
        <dbReference type="SAM" id="Coils"/>
    </source>
</evidence>
<proteinExistence type="predicted"/>
<gene>
    <name evidence="2" type="ORF">PROFUN_01394</name>
</gene>
<comment type="caution">
    <text evidence="2">The sequence shown here is derived from an EMBL/GenBank/DDBJ whole genome shotgun (WGS) entry which is preliminary data.</text>
</comment>
<name>A0A2P6NT35_9EUKA</name>
<sequence>MNGATNGVLLHLTVAGGTRTIDREEATSLWKMGRLVALFNIPFDNEQLFLSCQDFAIQDDVGKKDDVSNLRDVNSKMILRLREMKKELSSMQERLIAKEAENQRLSCEIAIQTDKHDKKLNELTKQLSTYEERAAAALSQMKRLQEEELQNWEMTMDRKLDQQKNTLQTELSKERTSWFEESRREMSFKDEEIEHQRHLVQELVKQNKHLSQQLREVWIRVLSSTHLIQIRLSRDESMKMVDDLKMKLAARYPYRPAADPLLRAFDQFPTELEFKRDHPLSARLQEDMFKEDDW</sequence>
<protein>
    <submittedName>
        <fullName evidence="2">Centriolin isoform 1</fullName>
    </submittedName>
</protein>
<organism evidence="2 3">
    <name type="scientific">Planoprotostelium fungivorum</name>
    <dbReference type="NCBI Taxonomy" id="1890364"/>
    <lineage>
        <taxon>Eukaryota</taxon>
        <taxon>Amoebozoa</taxon>
        <taxon>Evosea</taxon>
        <taxon>Variosea</taxon>
        <taxon>Cavosteliida</taxon>
        <taxon>Cavosteliaceae</taxon>
        <taxon>Planoprotostelium</taxon>
    </lineage>
</organism>